<comment type="caution">
    <text evidence="1">The sequence shown here is derived from an EMBL/GenBank/DDBJ whole genome shotgun (WGS) entry which is preliminary data.</text>
</comment>
<dbReference type="Proteomes" id="UP000321814">
    <property type="component" value="Unassembled WGS sequence"/>
</dbReference>
<protein>
    <recommendedName>
        <fullName evidence="3">Nucleotidyltransferase family protein</fullName>
    </recommendedName>
</protein>
<dbReference type="Gene3D" id="3.30.460.40">
    <property type="match status" value="1"/>
</dbReference>
<organism evidence="1 2">
    <name type="scientific">Rheinheimera tangshanensis</name>
    <dbReference type="NCBI Taxonomy" id="400153"/>
    <lineage>
        <taxon>Bacteria</taxon>
        <taxon>Pseudomonadati</taxon>
        <taxon>Pseudomonadota</taxon>
        <taxon>Gammaproteobacteria</taxon>
        <taxon>Chromatiales</taxon>
        <taxon>Chromatiaceae</taxon>
        <taxon>Rheinheimera</taxon>
    </lineage>
</organism>
<sequence>MQQTNIRQIATELVQLLGPTDWAIGGSFLLQSYGIEPQARDLDLVCTLERFEAFKTLLSQYAHAVPVSLHPIYRSKGFARFSKNGLVIELMAGIQVLKDDGLQGFEFQPENTSWQQGLPLMQLSDWLELYQLFERPKRVAQLQQYLDDAHHTIKTDT</sequence>
<accession>A0A5C8M0S6</accession>
<evidence type="ECO:0000313" key="2">
    <source>
        <dbReference type="Proteomes" id="UP000321814"/>
    </source>
</evidence>
<gene>
    <name evidence="1" type="ORF">FU839_08930</name>
</gene>
<dbReference type="SUPFAM" id="SSF81301">
    <property type="entry name" value="Nucleotidyltransferase"/>
    <property type="match status" value="1"/>
</dbReference>
<dbReference type="InterPro" id="IPR043519">
    <property type="entry name" value="NT_sf"/>
</dbReference>
<dbReference type="EMBL" id="VRLR01000004">
    <property type="protein sequence ID" value="TXK81232.1"/>
    <property type="molecule type" value="Genomic_DNA"/>
</dbReference>
<keyword evidence="2" id="KW-1185">Reference proteome</keyword>
<dbReference type="OrthoDB" id="8587035at2"/>
<name>A0A5C8M0S6_9GAMM</name>
<evidence type="ECO:0000313" key="1">
    <source>
        <dbReference type="EMBL" id="TXK81232.1"/>
    </source>
</evidence>
<proteinExistence type="predicted"/>
<dbReference type="RefSeq" id="WP_147904075.1">
    <property type="nucleotide sequence ID" value="NZ_BAAAGC010000007.1"/>
</dbReference>
<dbReference type="AlphaFoldDB" id="A0A5C8M0S6"/>
<reference evidence="1 2" key="1">
    <citation type="submission" date="2019-08" db="EMBL/GenBank/DDBJ databases">
        <title>Draft genome analysis of Rheinheimera tangshanensis isolated from the roots of fresh rice plants (Oryza sativa).</title>
        <authorList>
            <person name="Yu Q."/>
            <person name="Qi Y."/>
            <person name="Zhang H."/>
            <person name="Pu J."/>
        </authorList>
    </citation>
    <scope>NUCLEOTIDE SEQUENCE [LARGE SCALE GENOMIC DNA]</scope>
    <source>
        <strain evidence="1 2">JA3-B52</strain>
    </source>
</reference>
<evidence type="ECO:0008006" key="3">
    <source>
        <dbReference type="Google" id="ProtNLM"/>
    </source>
</evidence>